<keyword evidence="4 5" id="KW-0067">ATP-binding</keyword>
<dbReference type="RefSeq" id="WP_189177894.1">
    <property type="nucleotide sequence ID" value="NZ_BMNG01000035.1"/>
</dbReference>
<feature type="region of interest" description="Disordered" evidence="6">
    <location>
        <begin position="434"/>
        <end position="461"/>
    </location>
</feature>
<feature type="domain" description="Protein kinase" evidence="7">
    <location>
        <begin position="14"/>
        <end position="266"/>
    </location>
</feature>
<dbReference type="SUPFAM" id="SSF56112">
    <property type="entry name" value="Protein kinase-like (PK-like)"/>
    <property type="match status" value="1"/>
</dbReference>
<keyword evidence="1" id="KW-0808">Transferase</keyword>
<dbReference type="Gene3D" id="2.40.10.480">
    <property type="match status" value="1"/>
</dbReference>
<name>A0ABQ2MYV3_9ACTN</name>
<reference evidence="9" key="1">
    <citation type="journal article" date="2019" name="Int. J. Syst. Evol. Microbiol.">
        <title>The Global Catalogue of Microorganisms (GCM) 10K type strain sequencing project: providing services to taxonomists for standard genome sequencing and annotation.</title>
        <authorList>
            <consortium name="The Broad Institute Genomics Platform"/>
            <consortium name="The Broad Institute Genome Sequencing Center for Infectious Disease"/>
            <person name="Wu L."/>
            <person name="Ma J."/>
        </authorList>
    </citation>
    <scope>NUCLEOTIDE SEQUENCE [LARGE SCALE GENOMIC DNA]</scope>
    <source>
        <strain evidence="9">CGMCC 4.7349</strain>
    </source>
</reference>
<comment type="caution">
    <text evidence="8">The sequence shown here is derived from an EMBL/GenBank/DDBJ whole genome shotgun (WGS) entry which is preliminary data.</text>
</comment>
<evidence type="ECO:0000313" key="9">
    <source>
        <dbReference type="Proteomes" id="UP000656881"/>
    </source>
</evidence>
<dbReference type="SMART" id="SM00564">
    <property type="entry name" value="PQQ"/>
    <property type="match status" value="3"/>
</dbReference>
<dbReference type="Gene3D" id="1.10.510.10">
    <property type="entry name" value="Transferase(Phosphotransferase) domain 1"/>
    <property type="match status" value="1"/>
</dbReference>
<evidence type="ECO:0000256" key="3">
    <source>
        <dbReference type="ARBA" id="ARBA00022777"/>
    </source>
</evidence>
<evidence type="ECO:0000256" key="4">
    <source>
        <dbReference type="ARBA" id="ARBA00022840"/>
    </source>
</evidence>
<feature type="region of interest" description="Disordered" evidence="6">
    <location>
        <begin position="281"/>
        <end position="315"/>
    </location>
</feature>
<dbReference type="InterPro" id="IPR000719">
    <property type="entry name" value="Prot_kinase_dom"/>
</dbReference>
<evidence type="ECO:0000256" key="6">
    <source>
        <dbReference type="SAM" id="MobiDB-lite"/>
    </source>
</evidence>
<dbReference type="InterPro" id="IPR018391">
    <property type="entry name" value="PQQ_b-propeller_rpt"/>
</dbReference>
<dbReference type="InterPro" id="IPR011009">
    <property type="entry name" value="Kinase-like_dom_sf"/>
</dbReference>
<dbReference type="GO" id="GO:0004674">
    <property type="term" value="F:protein serine/threonine kinase activity"/>
    <property type="evidence" value="ECO:0007669"/>
    <property type="project" value="UniProtKB-KW"/>
</dbReference>
<dbReference type="PROSITE" id="PS00107">
    <property type="entry name" value="PROTEIN_KINASE_ATP"/>
    <property type="match status" value="1"/>
</dbReference>
<dbReference type="InterPro" id="IPR015943">
    <property type="entry name" value="WD40/YVTN_repeat-like_dom_sf"/>
</dbReference>
<evidence type="ECO:0000313" key="8">
    <source>
        <dbReference type="EMBL" id="GGO60220.1"/>
    </source>
</evidence>
<keyword evidence="9" id="KW-1185">Reference proteome</keyword>
<dbReference type="InterPro" id="IPR011047">
    <property type="entry name" value="Quinoprotein_ADH-like_sf"/>
</dbReference>
<dbReference type="EMBL" id="BMNG01000035">
    <property type="protein sequence ID" value="GGO60220.1"/>
    <property type="molecule type" value="Genomic_DNA"/>
</dbReference>
<protein>
    <submittedName>
        <fullName evidence="8">Serine/threonine protein kinase</fullName>
    </submittedName>
</protein>
<keyword evidence="2 5" id="KW-0547">Nucleotide-binding</keyword>
<dbReference type="PROSITE" id="PS50011">
    <property type="entry name" value="PROTEIN_KINASE_DOM"/>
    <property type="match status" value="1"/>
</dbReference>
<evidence type="ECO:0000259" key="7">
    <source>
        <dbReference type="PROSITE" id="PS50011"/>
    </source>
</evidence>
<sequence>MSLRSGDPEEIGGYPLEARLGSGGMGTVFLGRTASGRPVAIKLIHQQFADDDEFRTRFRQEVAAARRVSGAFTAAVVDADPEGPHPWMATTYIEGPTLAQRIARRGPTGGAELRSLAIGLAEALRDIHRADVVHRDLKPSNVVLSAEGPRVIDFGISRAADQQTLTMTGRVIGTPPFMSPEQLQNPRGVGPSSDVFSLGTLLVYAATGQGPFDADSPYMTAYQVVHEPPALDLVPPALRAAVEPCLTKDPAARPSVDELLVLLRDLPAELEVVAGGGRTRDVATEHHLRRDTGAGTGGASGSDGAGASAAPGPRRRRWRPALAAAAVIAVLATGVALLNAGSDGTSDEPDGKGRNVAATGEAALPGGFRPWRQDVPAGKAKIPEEVRCLPGGDSVYCGGGGVVATRVRASDGKRLWTAAGPGIPVQDMYLAGLATAGGHGDGKQPDATPGKNPRNPKNPDRTVIGYRIAAEGSGLPDEVVALDGERGKELWSAPFGAHSAAVAGPGAAEAVVTGSTVLTVDVTGTRAEGRDARSGRKLWTVPVPAGEQCAPVGAGGRAYLLCAPKAQVQAGEVRRVTVRGVDLGSGRPGRSFGLDGPVEPLGADRGRLVLARQRVGEIGVVEYDAVIRLDARGGKVATTKLPRTYGGVPRLVDGTVYFTEQSGRASAVDATSGKLRWARHTGVEGAAGPAAGPGALYFGSAGGKVAALAPRDGKRLWSTDPKVDGSAELRPIPRVTFVGRAAIVSGENNLLYAFDTAKPPKSG</sequence>
<dbReference type="SMART" id="SM00220">
    <property type="entry name" value="S_TKc"/>
    <property type="match status" value="1"/>
</dbReference>
<dbReference type="PANTHER" id="PTHR43289">
    <property type="entry name" value="MITOGEN-ACTIVATED PROTEIN KINASE KINASE KINASE 20-RELATED"/>
    <property type="match status" value="1"/>
</dbReference>
<evidence type="ECO:0000256" key="5">
    <source>
        <dbReference type="PROSITE-ProRule" id="PRU10141"/>
    </source>
</evidence>
<gene>
    <name evidence="8" type="ORF">GCM10012286_83600</name>
</gene>
<dbReference type="InterPro" id="IPR008271">
    <property type="entry name" value="Ser/Thr_kinase_AS"/>
</dbReference>
<dbReference type="Proteomes" id="UP000656881">
    <property type="component" value="Unassembled WGS sequence"/>
</dbReference>
<dbReference type="Pfam" id="PF13360">
    <property type="entry name" value="PQQ_2"/>
    <property type="match status" value="2"/>
</dbReference>
<evidence type="ECO:0000256" key="1">
    <source>
        <dbReference type="ARBA" id="ARBA00022679"/>
    </source>
</evidence>
<feature type="compositionally biased region" description="Basic and acidic residues" evidence="6">
    <location>
        <begin position="281"/>
        <end position="292"/>
    </location>
</feature>
<dbReference type="SUPFAM" id="SSF50998">
    <property type="entry name" value="Quinoprotein alcohol dehydrogenase-like"/>
    <property type="match status" value="1"/>
</dbReference>
<keyword evidence="8" id="KW-0723">Serine/threonine-protein kinase</keyword>
<proteinExistence type="predicted"/>
<organism evidence="8 9">
    <name type="scientific">Streptomyces lasiicapitis</name>
    <dbReference type="NCBI Taxonomy" id="1923961"/>
    <lineage>
        <taxon>Bacteria</taxon>
        <taxon>Bacillati</taxon>
        <taxon>Actinomycetota</taxon>
        <taxon>Actinomycetes</taxon>
        <taxon>Kitasatosporales</taxon>
        <taxon>Streptomycetaceae</taxon>
        <taxon>Streptomyces</taxon>
    </lineage>
</organism>
<dbReference type="InterPro" id="IPR017441">
    <property type="entry name" value="Protein_kinase_ATP_BS"/>
</dbReference>
<keyword evidence="3 8" id="KW-0418">Kinase</keyword>
<dbReference type="InterPro" id="IPR002372">
    <property type="entry name" value="PQQ_rpt_dom"/>
</dbReference>
<dbReference type="PANTHER" id="PTHR43289:SF34">
    <property type="entry name" value="SERINE_THREONINE-PROTEIN KINASE YBDM-RELATED"/>
    <property type="match status" value="1"/>
</dbReference>
<dbReference type="Gene3D" id="2.130.10.10">
    <property type="entry name" value="YVTN repeat-like/Quinoprotein amine dehydrogenase"/>
    <property type="match status" value="1"/>
</dbReference>
<feature type="binding site" evidence="5">
    <location>
        <position position="42"/>
    </location>
    <ligand>
        <name>ATP</name>
        <dbReference type="ChEBI" id="CHEBI:30616"/>
    </ligand>
</feature>
<feature type="region of interest" description="Disordered" evidence="6">
    <location>
        <begin position="341"/>
        <end position="374"/>
    </location>
</feature>
<accession>A0ABQ2MYV3</accession>
<evidence type="ECO:0000256" key="2">
    <source>
        <dbReference type="ARBA" id="ARBA00022741"/>
    </source>
</evidence>
<dbReference type="Gene3D" id="3.30.200.20">
    <property type="entry name" value="Phosphorylase Kinase, domain 1"/>
    <property type="match status" value="1"/>
</dbReference>
<feature type="compositionally biased region" description="Gly residues" evidence="6">
    <location>
        <begin position="294"/>
        <end position="304"/>
    </location>
</feature>
<dbReference type="CDD" id="cd14014">
    <property type="entry name" value="STKc_PknB_like"/>
    <property type="match status" value="1"/>
</dbReference>
<dbReference type="PROSITE" id="PS00108">
    <property type="entry name" value="PROTEIN_KINASE_ST"/>
    <property type="match status" value="1"/>
</dbReference>
<dbReference type="Pfam" id="PF00069">
    <property type="entry name" value="Pkinase"/>
    <property type="match status" value="1"/>
</dbReference>